<protein>
    <recommendedName>
        <fullName evidence="3">THAP domain-containing protein 9</fullName>
    </recommendedName>
</protein>
<accession>A0A151JC50</accession>
<dbReference type="Proteomes" id="UP000078492">
    <property type="component" value="Unassembled WGS sequence"/>
</dbReference>
<sequence length="268" mass="30813">MKTKLKYVNVLKKKFRKYHTLQKNLEKVFNQDQRECIIYESHKGRAWSSNTVTKALRLISAFKPEEKHAVLLIDEMSIKPGVQFVNSIGLVVGKPTMKLSGGYDSSKGLAIGTMNVALSVALLNDNVAAAITFHITKKNIDKKHTTTAWFISLMHKWFKLMTSRYEKLALSYYNMSIYNESITFLQEFIEIITGITVDDNNWKPFQTGLLLCTKTALDLQAQFLSNHNFRYLLLRRCTQDALENLFSMKKKSCSKEKNSRKKSCSRCT</sequence>
<gene>
    <name evidence="1" type="ORF">ALC57_04421</name>
</gene>
<keyword evidence="2" id="KW-1185">Reference proteome</keyword>
<reference evidence="1 2" key="1">
    <citation type="submission" date="2015-09" db="EMBL/GenBank/DDBJ databases">
        <title>Trachymyrmex cornetzi WGS genome.</title>
        <authorList>
            <person name="Nygaard S."/>
            <person name="Hu H."/>
            <person name="Boomsma J."/>
            <person name="Zhang G."/>
        </authorList>
    </citation>
    <scope>NUCLEOTIDE SEQUENCE [LARGE SCALE GENOMIC DNA]</scope>
    <source>
        <strain evidence="1">Tcor2-1</strain>
        <tissue evidence="1">Whole body</tissue>
    </source>
</reference>
<dbReference type="STRING" id="471704.A0A151JC50"/>
<name>A0A151JC50_9HYME</name>
<dbReference type="EMBL" id="KQ979062">
    <property type="protein sequence ID" value="KYN23159.1"/>
    <property type="molecule type" value="Genomic_DNA"/>
</dbReference>
<evidence type="ECO:0000313" key="1">
    <source>
        <dbReference type="EMBL" id="KYN23159.1"/>
    </source>
</evidence>
<proteinExistence type="predicted"/>
<organism evidence="1 2">
    <name type="scientific">Trachymyrmex cornetzi</name>
    <dbReference type="NCBI Taxonomy" id="471704"/>
    <lineage>
        <taxon>Eukaryota</taxon>
        <taxon>Metazoa</taxon>
        <taxon>Ecdysozoa</taxon>
        <taxon>Arthropoda</taxon>
        <taxon>Hexapoda</taxon>
        <taxon>Insecta</taxon>
        <taxon>Pterygota</taxon>
        <taxon>Neoptera</taxon>
        <taxon>Endopterygota</taxon>
        <taxon>Hymenoptera</taxon>
        <taxon>Apocrita</taxon>
        <taxon>Aculeata</taxon>
        <taxon>Formicoidea</taxon>
        <taxon>Formicidae</taxon>
        <taxon>Myrmicinae</taxon>
        <taxon>Trachymyrmex</taxon>
    </lineage>
</organism>
<dbReference type="AlphaFoldDB" id="A0A151JC50"/>
<evidence type="ECO:0008006" key="3">
    <source>
        <dbReference type="Google" id="ProtNLM"/>
    </source>
</evidence>
<evidence type="ECO:0000313" key="2">
    <source>
        <dbReference type="Proteomes" id="UP000078492"/>
    </source>
</evidence>